<dbReference type="Gene3D" id="3.30.70.920">
    <property type="match status" value="1"/>
</dbReference>
<gene>
    <name evidence="2" type="ORF">KDA27_20705</name>
</gene>
<feature type="non-terminal residue" evidence="2">
    <location>
        <position position="1"/>
    </location>
</feature>
<dbReference type="Proteomes" id="UP000739538">
    <property type="component" value="Unassembled WGS sequence"/>
</dbReference>
<evidence type="ECO:0000259" key="1">
    <source>
        <dbReference type="Pfam" id="PF01037"/>
    </source>
</evidence>
<dbReference type="InterPro" id="IPR011008">
    <property type="entry name" value="Dimeric_a/b-barrel"/>
</dbReference>
<evidence type="ECO:0000313" key="3">
    <source>
        <dbReference type="Proteomes" id="UP000739538"/>
    </source>
</evidence>
<dbReference type="SUPFAM" id="SSF54909">
    <property type="entry name" value="Dimeric alpha+beta barrel"/>
    <property type="match status" value="1"/>
</dbReference>
<protein>
    <submittedName>
        <fullName evidence="2">Lrp/AsnC ligand binding domain-containing protein</fullName>
    </submittedName>
</protein>
<organism evidence="2 3">
    <name type="scientific">Eiseniibacteriota bacterium</name>
    <dbReference type="NCBI Taxonomy" id="2212470"/>
    <lineage>
        <taxon>Bacteria</taxon>
        <taxon>Candidatus Eiseniibacteriota</taxon>
    </lineage>
</organism>
<reference evidence="2" key="1">
    <citation type="submission" date="2020-04" db="EMBL/GenBank/DDBJ databases">
        <authorList>
            <person name="Zhang T."/>
        </authorList>
    </citation>
    <scope>NUCLEOTIDE SEQUENCE</scope>
    <source>
        <strain evidence="2">HKST-UBA02</strain>
    </source>
</reference>
<name>A0A956SF06_UNCEI</name>
<dbReference type="InterPro" id="IPR019887">
    <property type="entry name" value="Tscrpt_reg_AsnC/Lrp_C"/>
</dbReference>
<feature type="domain" description="Transcription regulator AsnC/Lrp ligand binding" evidence="1">
    <location>
        <begin position="5"/>
        <end position="69"/>
    </location>
</feature>
<sequence>LDRHSRARIDAFLDHLRSLPELIGFFHVAGANDFLVHVALRDPSHLRDLALDAFSQREEVAHIETSLIFYSERRSSLPHVGLDPSVGG</sequence>
<reference evidence="2" key="2">
    <citation type="journal article" date="2021" name="Microbiome">
        <title>Successional dynamics and alternative stable states in a saline activated sludge microbial community over 9 years.</title>
        <authorList>
            <person name="Wang Y."/>
            <person name="Ye J."/>
            <person name="Ju F."/>
            <person name="Liu L."/>
            <person name="Boyd J.A."/>
            <person name="Deng Y."/>
            <person name="Parks D.H."/>
            <person name="Jiang X."/>
            <person name="Yin X."/>
            <person name="Woodcroft B.J."/>
            <person name="Tyson G.W."/>
            <person name="Hugenholtz P."/>
            <person name="Polz M.F."/>
            <person name="Zhang T."/>
        </authorList>
    </citation>
    <scope>NUCLEOTIDE SEQUENCE</scope>
    <source>
        <strain evidence="2">HKST-UBA02</strain>
    </source>
</reference>
<accession>A0A956SF06</accession>
<dbReference type="Pfam" id="PF01037">
    <property type="entry name" value="AsnC_trans_reg"/>
    <property type="match status" value="1"/>
</dbReference>
<evidence type="ECO:0000313" key="2">
    <source>
        <dbReference type="EMBL" id="MCA9758227.1"/>
    </source>
</evidence>
<dbReference type="AlphaFoldDB" id="A0A956SF06"/>
<comment type="caution">
    <text evidence="2">The sequence shown here is derived from an EMBL/GenBank/DDBJ whole genome shotgun (WGS) entry which is preliminary data.</text>
</comment>
<proteinExistence type="predicted"/>
<dbReference type="EMBL" id="JAGQHS010000153">
    <property type="protein sequence ID" value="MCA9758227.1"/>
    <property type="molecule type" value="Genomic_DNA"/>
</dbReference>